<dbReference type="SUPFAM" id="SSF49452">
    <property type="entry name" value="Starch-binding domain-like"/>
    <property type="match status" value="1"/>
</dbReference>
<feature type="chain" id="PRO_5045476949" description="NOMO second beta-sandwich domain-containing protein" evidence="1">
    <location>
        <begin position="25"/>
        <end position="588"/>
    </location>
</feature>
<evidence type="ECO:0000313" key="3">
    <source>
        <dbReference type="EMBL" id="CAH2031617.1"/>
    </source>
</evidence>
<dbReference type="InterPro" id="IPR055074">
    <property type="entry name" value="NOMO1-3_2nd"/>
</dbReference>
<feature type="signal peptide" evidence="1">
    <location>
        <begin position="1"/>
        <end position="24"/>
    </location>
</feature>
<keyword evidence="1" id="KW-0732">Signal</keyword>
<accession>A0ABM9D8S2</accession>
<dbReference type="Gene3D" id="2.60.40.1120">
    <property type="entry name" value="Carboxypeptidase-like, regulatory domain"/>
    <property type="match status" value="1"/>
</dbReference>
<sequence>MKLLGRLLKKASVLVLGLALFGCGDNDSGGSTTTSLAGEATFPAVVAGPAKVAQATKAAANLTLEIRDLNGILVGAPLPLTLKSGTTDTYTYPAASVSRDKDYILTAVRGSQVLRALLDRASLTGATVSKNLDRVSTTAVILAEQKLSLPIGTFGSGALPAGSDPTTLSSSLAGALKPATLEKDLSDALSASAPGAAGVSALQTQLASLLNAVNEVLKKNVDPAEYLKGNSTTTITYTTYTVHNGTVQGTQTTSTSITTLLGNVASSYTGPSTGGSTGTSYTISGKVTTAGGIGVSGVTVSTSGAATATATTAADGSYTLAGVQNGSYTLSASKSSQTFGPSSLTVVVNNANATGQDFIALVEMTAVLRGDQFFTFATGVIPGGVPSEIMYDDVEGGLILPHAVALSTTQGYADIVRAPYGIYRDSNEPGPPTFPATAGTVYVFRSKDMLGMEPPTYYKLEIVGATKRPNVGSTDYGTVTFRYAQILPPDTLDVFGEWAFPDGAHLSVLLSGFMDYTPVGGGTMYVLNPLSYTGRTTLGGRFITWSPATLSGTVAVTISLTADGKLNATLTGDAPLGTVTLSGGTKQP</sequence>
<dbReference type="EMBL" id="OW150024">
    <property type="protein sequence ID" value="CAH2031617.1"/>
    <property type="molecule type" value="Genomic_DNA"/>
</dbReference>
<dbReference type="Proteomes" id="UP001295463">
    <property type="component" value="Chromosome"/>
</dbReference>
<dbReference type="PROSITE" id="PS51257">
    <property type="entry name" value="PROKAR_LIPOPROTEIN"/>
    <property type="match status" value="1"/>
</dbReference>
<evidence type="ECO:0000313" key="4">
    <source>
        <dbReference type="Proteomes" id="UP001295463"/>
    </source>
</evidence>
<organism evidence="3 4">
    <name type="scientific">Trichlorobacter ammonificans</name>
    <dbReference type="NCBI Taxonomy" id="2916410"/>
    <lineage>
        <taxon>Bacteria</taxon>
        <taxon>Pseudomonadati</taxon>
        <taxon>Thermodesulfobacteriota</taxon>
        <taxon>Desulfuromonadia</taxon>
        <taxon>Geobacterales</taxon>
        <taxon>Geobacteraceae</taxon>
        <taxon>Trichlorobacter</taxon>
    </lineage>
</organism>
<gene>
    <name evidence="3" type="ORF">GEAMG1_1785</name>
</gene>
<reference evidence="3 4" key="1">
    <citation type="submission" date="2022-03" db="EMBL/GenBank/DDBJ databases">
        <authorList>
            <person name="Koch H."/>
        </authorList>
    </citation>
    <scope>NUCLEOTIDE SEQUENCE [LARGE SCALE GENOMIC DNA]</scope>
    <source>
        <strain evidence="3 4">G1</strain>
    </source>
</reference>
<evidence type="ECO:0000256" key="1">
    <source>
        <dbReference type="SAM" id="SignalP"/>
    </source>
</evidence>
<keyword evidence="4" id="KW-1185">Reference proteome</keyword>
<feature type="domain" description="NOMO second beta-sandwich" evidence="2">
    <location>
        <begin position="281"/>
        <end position="357"/>
    </location>
</feature>
<dbReference type="InterPro" id="IPR013784">
    <property type="entry name" value="Carb-bd-like_fold"/>
</dbReference>
<dbReference type="Pfam" id="PF22904">
    <property type="entry name" value="NOMO1-like_2nd"/>
    <property type="match status" value="1"/>
</dbReference>
<evidence type="ECO:0000259" key="2">
    <source>
        <dbReference type="Pfam" id="PF22904"/>
    </source>
</evidence>
<protein>
    <recommendedName>
        <fullName evidence="2">NOMO second beta-sandwich domain-containing protein</fullName>
    </recommendedName>
</protein>
<dbReference type="RefSeq" id="WP_305732431.1">
    <property type="nucleotide sequence ID" value="NZ_OW150024.1"/>
</dbReference>
<proteinExistence type="predicted"/>
<name>A0ABM9D8S2_9BACT</name>